<dbReference type="AlphaFoldDB" id="A0A4V4HE39"/>
<organism evidence="2 3">
    <name type="scientific">Dendrothele bispora (strain CBS 962.96)</name>
    <dbReference type="NCBI Taxonomy" id="1314807"/>
    <lineage>
        <taxon>Eukaryota</taxon>
        <taxon>Fungi</taxon>
        <taxon>Dikarya</taxon>
        <taxon>Basidiomycota</taxon>
        <taxon>Agaricomycotina</taxon>
        <taxon>Agaricomycetes</taxon>
        <taxon>Agaricomycetidae</taxon>
        <taxon>Agaricales</taxon>
        <taxon>Agaricales incertae sedis</taxon>
        <taxon>Dendrothele</taxon>
    </lineage>
</organism>
<evidence type="ECO:0000313" key="3">
    <source>
        <dbReference type="Proteomes" id="UP000297245"/>
    </source>
</evidence>
<accession>A0A4V4HE39</accession>
<protein>
    <submittedName>
        <fullName evidence="2">Uncharacterized protein</fullName>
    </submittedName>
</protein>
<reference evidence="2 3" key="1">
    <citation type="journal article" date="2019" name="Nat. Ecol. Evol.">
        <title>Megaphylogeny resolves global patterns of mushroom evolution.</title>
        <authorList>
            <person name="Varga T."/>
            <person name="Krizsan K."/>
            <person name="Foldi C."/>
            <person name="Dima B."/>
            <person name="Sanchez-Garcia M."/>
            <person name="Sanchez-Ramirez S."/>
            <person name="Szollosi G.J."/>
            <person name="Szarkandi J.G."/>
            <person name="Papp V."/>
            <person name="Albert L."/>
            <person name="Andreopoulos W."/>
            <person name="Angelini C."/>
            <person name="Antonin V."/>
            <person name="Barry K.W."/>
            <person name="Bougher N.L."/>
            <person name="Buchanan P."/>
            <person name="Buyck B."/>
            <person name="Bense V."/>
            <person name="Catcheside P."/>
            <person name="Chovatia M."/>
            <person name="Cooper J."/>
            <person name="Damon W."/>
            <person name="Desjardin D."/>
            <person name="Finy P."/>
            <person name="Geml J."/>
            <person name="Haridas S."/>
            <person name="Hughes K."/>
            <person name="Justo A."/>
            <person name="Karasinski D."/>
            <person name="Kautmanova I."/>
            <person name="Kiss B."/>
            <person name="Kocsube S."/>
            <person name="Kotiranta H."/>
            <person name="LaButti K.M."/>
            <person name="Lechner B.E."/>
            <person name="Liimatainen K."/>
            <person name="Lipzen A."/>
            <person name="Lukacs Z."/>
            <person name="Mihaltcheva S."/>
            <person name="Morgado L.N."/>
            <person name="Niskanen T."/>
            <person name="Noordeloos M.E."/>
            <person name="Ohm R.A."/>
            <person name="Ortiz-Santana B."/>
            <person name="Ovrebo C."/>
            <person name="Racz N."/>
            <person name="Riley R."/>
            <person name="Savchenko A."/>
            <person name="Shiryaev A."/>
            <person name="Soop K."/>
            <person name="Spirin V."/>
            <person name="Szebenyi C."/>
            <person name="Tomsovsky M."/>
            <person name="Tulloss R.E."/>
            <person name="Uehling J."/>
            <person name="Grigoriev I.V."/>
            <person name="Vagvolgyi C."/>
            <person name="Papp T."/>
            <person name="Martin F.M."/>
            <person name="Miettinen O."/>
            <person name="Hibbett D.S."/>
            <person name="Nagy L.G."/>
        </authorList>
    </citation>
    <scope>NUCLEOTIDE SEQUENCE [LARGE SCALE GENOMIC DNA]</scope>
    <source>
        <strain evidence="2 3">CBS 962.96</strain>
    </source>
</reference>
<sequence length="136" mass="15087">MSLESGVYIIRNRDNSVNRNLAEDRSLNPKRVVLLPPDAQSEDIKKKGGKRILNREDSASLDSEPYPDSYGRLTSDFPSFPYNTTLLGPNHSPFPHSSRTLANLIIAPFAAASSVTVLHQVLPRRAVSFSRVNIAR</sequence>
<dbReference type="InterPro" id="IPR031755">
    <property type="entry name" value="Inhibitor_I66"/>
</dbReference>
<dbReference type="Gene3D" id="2.80.10.50">
    <property type="match status" value="1"/>
</dbReference>
<dbReference type="OrthoDB" id="3439489at2759"/>
<dbReference type="Proteomes" id="UP000297245">
    <property type="component" value="Unassembled WGS sequence"/>
</dbReference>
<evidence type="ECO:0000313" key="2">
    <source>
        <dbReference type="EMBL" id="THU89585.1"/>
    </source>
</evidence>
<gene>
    <name evidence="2" type="ORF">K435DRAFT_865160</name>
</gene>
<name>A0A4V4HE39_DENBC</name>
<dbReference type="EMBL" id="ML179363">
    <property type="protein sequence ID" value="THU89585.1"/>
    <property type="molecule type" value="Genomic_DNA"/>
</dbReference>
<feature type="region of interest" description="Disordered" evidence="1">
    <location>
        <begin position="39"/>
        <end position="67"/>
    </location>
</feature>
<evidence type="ECO:0000256" key="1">
    <source>
        <dbReference type="SAM" id="MobiDB-lite"/>
    </source>
</evidence>
<proteinExistence type="predicted"/>
<dbReference type="Pfam" id="PF16850">
    <property type="entry name" value="Inhibitor_I66"/>
    <property type="match status" value="1"/>
</dbReference>
<dbReference type="GO" id="GO:0004867">
    <property type="term" value="F:serine-type endopeptidase inhibitor activity"/>
    <property type="evidence" value="ECO:0007669"/>
    <property type="project" value="InterPro"/>
</dbReference>
<keyword evidence="3" id="KW-1185">Reference proteome</keyword>